<comment type="caution">
    <text evidence="1">The sequence shown here is derived from an EMBL/GenBank/DDBJ whole genome shotgun (WGS) entry which is preliminary data.</text>
</comment>
<reference evidence="1" key="1">
    <citation type="submission" date="2020-06" db="EMBL/GenBank/DDBJ databases">
        <title>WGS assembly of Ceratodon purpureus strain R40.</title>
        <authorList>
            <person name="Carey S.B."/>
            <person name="Jenkins J."/>
            <person name="Shu S."/>
            <person name="Lovell J.T."/>
            <person name="Sreedasyam A."/>
            <person name="Maumus F."/>
            <person name="Tiley G.P."/>
            <person name="Fernandez-Pozo N."/>
            <person name="Barry K."/>
            <person name="Chen C."/>
            <person name="Wang M."/>
            <person name="Lipzen A."/>
            <person name="Daum C."/>
            <person name="Saski C.A."/>
            <person name="Payton A.C."/>
            <person name="Mcbreen J.C."/>
            <person name="Conrad R.E."/>
            <person name="Kollar L.M."/>
            <person name="Olsson S."/>
            <person name="Huttunen S."/>
            <person name="Landis J.B."/>
            <person name="Wickett N.J."/>
            <person name="Johnson M.G."/>
            <person name="Rensing S.A."/>
            <person name="Grimwood J."/>
            <person name="Schmutz J."/>
            <person name="Mcdaniel S.F."/>
        </authorList>
    </citation>
    <scope>NUCLEOTIDE SEQUENCE</scope>
    <source>
        <strain evidence="1">R40</strain>
    </source>
</reference>
<dbReference type="Proteomes" id="UP000822688">
    <property type="component" value="Chromosome 3"/>
</dbReference>
<sequence>MMSVTEWAYLGTSASGIRGYSCHDEPRCLHDRLCQAACSDPSSFPRELQDGSRVFRRKALNAREPTVGDPGERWICSVDVQDDSIVRGWARKSGGHSLSLRKMTSLQHVGTGRHVRFNEIKVQTHAQKYWKTAVR</sequence>
<protein>
    <submittedName>
        <fullName evidence="1">Uncharacterized protein</fullName>
    </submittedName>
</protein>
<dbReference type="AlphaFoldDB" id="A0A8T0IIC2"/>
<evidence type="ECO:0000313" key="2">
    <source>
        <dbReference type="Proteomes" id="UP000822688"/>
    </source>
</evidence>
<proteinExistence type="predicted"/>
<name>A0A8T0IIC2_CERPU</name>
<accession>A0A8T0IIC2</accession>
<keyword evidence="2" id="KW-1185">Reference proteome</keyword>
<dbReference type="EMBL" id="CM026423">
    <property type="protein sequence ID" value="KAG0582616.1"/>
    <property type="molecule type" value="Genomic_DNA"/>
</dbReference>
<evidence type="ECO:0000313" key="1">
    <source>
        <dbReference type="EMBL" id="KAG0582616.1"/>
    </source>
</evidence>
<gene>
    <name evidence="1" type="ORF">KC19_3G073300</name>
</gene>
<organism evidence="1 2">
    <name type="scientific">Ceratodon purpureus</name>
    <name type="common">Fire moss</name>
    <name type="synonym">Dicranum purpureum</name>
    <dbReference type="NCBI Taxonomy" id="3225"/>
    <lineage>
        <taxon>Eukaryota</taxon>
        <taxon>Viridiplantae</taxon>
        <taxon>Streptophyta</taxon>
        <taxon>Embryophyta</taxon>
        <taxon>Bryophyta</taxon>
        <taxon>Bryophytina</taxon>
        <taxon>Bryopsida</taxon>
        <taxon>Dicranidae</taxon>
        <taxon>Pseudoditrichales</taxon>
        <taxon>Ditrichaceae</taxon>
        <taxon>Ceratodon</taxon>
    </lineage>
</organism>